<dbReference type="EMBL" id="UZAI01004839">
    <property type="protein sequence ID" value="VDO88015.1"/>
    <property type="molecule type" value="Genomic_DNA"/>
</dbReference>
<name>A0A183M1C8_9TREM</name>
<keyword evidence="2" id="KW-1185">Reference proteome</keyword>
<sequence length="117" mass="13324">MKTSTTQRKHGIQRRDRNQLEDLDFADDLVILFYTHEHMQMKTTRIAAASASVGLNIHKGKSKIFKYNIENTNPITLDEEALEDVETFTYPNRIIDEQGGSDVDVNARVGKVRAAFL</sequence>
<gene>
    <name evidence="1" type="ORF">SMRZ_LOCUS9853</name>
</gene>
<evidence type="ECO:0000313" key="1">
    <source>
        <dbReference type="EMBL" id="VDO88015.1"/>
    </source>
</evidence>
<organism evidence="1 2">
    <name type="scientific">Schistosoma margrebowiei</name>
    <dbReference type="NCBI Taxonomy" id="48269"/>
    <lineage>
        <taxon>Eukaryota</taxon>
        <taxon>Metazoa</taxon>
        <taxon>Spiralia</taxon>
        <taxon>Lophotrochozoa</taxon>
        <taxon>Platyhelminthes</taxon>
        <taxon>Trematoda</taxon>
        <taxon>Digenea</taxon>
        <taxon>Strigeidida</taxon>
        <taxon>Schistosomatoidea</taxon>
        <taxon>Schistosomatidae</taxon>
        <taxon>Schistosoma</taxon>
    </lineage>
</organism>
<dbReference type="PANTHER" id="PTHR47027:SF25">
    <property type="entry name" value="REVERSE TRANSCRIPTASE DOMAIN-CONTAINING PROTEIN"/>
    <property type="match status" value="1"/>
</dbReference>
<proteinExistence type="predicted"/>
<reference evidence="1 2" key="1">
    <citation type="submission" date="2018-11" db="EMBL/GenBank/DDBJ databases">
        <authorList>
            <consortium name="Pathogen Informatics"/>
        </authorList>
    </citation>
    <scope>NUCLEOTIDE SEQUENCE [LARGE SCALE GENOMIC DNA]</scope>
    <source>
        <strain evidence="1 2">Zambia</strain>
    </source>
</reference>
<protein>
    <submittedName>
        <fullName evidence="1">Uncharacterized protein</fullName>
    </submittedName>
</protein>
<dbReference type="Proteomes" id="UP000277204">
    <property type="component" value="Unassembled WGS sequence"/>
</dbReference>
<evidence type="ECO:0000313" key="2">
    <source>
        <dbReference type="Proteomes" id="UP000277204"/>
    </source>
</evidence>
<dbReference type="AlphaFoldDB" id="A0A183M1C8"/>
<dbReference type="PANTHER" id="PTHR47027">
    <property type="entry name" value="REVERSE TRANSCRIPTASE DOMAIN-CONTAINING PROTEIN"/>
    <property type="match status" value="1"/>
</dbReference>
<accession>A0A183M1C8</accession>